<dbReference type="AlphaFoldDB" id="A0A8J5J8Q6"/>
<feature type="compositionally biased region" description="Polar residues" evidence="2">
    <location>
        <begin position="458"/>
        <end position="468"/>
    </location>
</feature>
<dbReference type="PANTHER" id="PTHR23509:SF10">
    <property type="entry name" value="LD21067P"/>
    <property type="match status" value="1"/>
</dbReference>
<feature type="compositionally biased region" description="Low complexity" evidence="2">
    <location>
        <begin position="920"/>
        <end position="957"/>
    </location>
</feature>
<dbReference type="InterPro" id="IPR058055">
    <property type="entry name" value="PA-PLA1"/>
</dbReference>
<feature type="compositionally biased region" description="Basic and acidic residues" evidence="2">
    <location>
        <begin position="61"/>
        <end position="73"/>
    </location>
</feature>
<feature type="region of interest" description="Disordered" evidence="2">
    <location>
        <begin position="430"/>
        <end position="449"/>
    </location>
</feature>
<dbReference type="EMBL" id="JAHLQT010046868">
    <property type="protein sequence ID" value="KAG7153506.1"/>
    <property type="molecule type" value="Genomic_DNA"/>
</dbReference>
<gene>
    <name evidence="4" type="primary">Sec23ip-L</name>
    <name evidence="4" type="ORF">Hamer_G019571</name>
</gene>
<comment type="caution">
    <text evidence="4">The sequence shown here is derived from an EMBL/GenBank/DDBJ whole genome shotgun (WGS) entry which is preliminary data.</text>
</comment>
<proteinExistence type="inferred from homology"/>
<sequence length="1033" mass="109572">MSRNQTINPLLFSASNTSGYDGFEPPAVLIPPLRNGDRGMGGPDGVQEQIHPAAAQLDASAEEKSPGDGHSGVDPRMASRFTIPSEATTANVFSSAPRPVTPSTHPAPSAAPSPRPYPSATLTTSPHCVPSPGRLMSKGLLTGSVPPDHVLPYAPPQLVNLPPFNTPSGGPPFSATPSVGPPFSATLPVGPPFSATLPAHHSLPHHLLAHLPLPHLSALPLCHTCRPCTVYHTRGPTTVYHLGPHHPGYHLSAHRHTQCGPTTYLWAYHPPTCRPTLNHLSAHHPLLHLSTPPSTTPVGPPPSTTPVGPPPSTTLVGPPPSTTTLDRPTTLYHTCRPTTLPHLSAHHPLSHLSGPPPSTTPVGPPPSTPVGPPPSHHLSAITLPPPTLPTTMTHINPLSTAGLLAPSEANIMGQVPLGLPLPDPRPSSVEFSPVDLGGADKRGASSLRRPKTKYVVQSTPYGPTQMFPSSPLPSPPQRTAAGLSQFPSSPLPTHIPRISPPYSSGSGNLIPHTTEQIPMTSVSSPVPGLPFGATPLDAGLSNVSLQAEKSSAAFLTPTPTPPGMLVSSKRVVTGHWHRQIDIKGGDRIMIHSSRAMIHYVSVGEEGEYSTGVSVNGSQTPLTVKRGTEDFEIEDGEAEKVDHLLFLVHGIGSVCDLRFRAVEECVDDFRKLGQQLLSSHFKQSVDMGLVGRVEILPISWHKHIMDTVVSELNRLHALFCTRNPSFNGLVSLGGHSLGSVILFDLLMHQSQEHEDSVDSSLSSPKDDHDNCLRGRVNSITSPVNYVMGAAGTGQPSSTWNRLYELYSGSSTSPSLEAQVDEALADQLYLEDEEAHSASGGELRIPVGRLNEGRRIDYVLQEKPYESFNEYIFALQAHVTYWESEDTMLLILKELYGPQEIFTDTQINHHQSPAVSQAVFDGDSALGSGSASPSSPGARPVGSGAAAPDPGDPVPLLAPTSPGATSPTLTMPFNAMPPATSHEGPRIISGRPVVDVNSRQSLGMDPTVRPINKPHVGPPPKLPGGSFVRSTPFRR</sequence>
<feature type="region of interest" description="Disordered" evidence="2">
    <location>
        <begin position="458"/>
        <end position="480"/>
    </location>
</feature>
<feature type="region of interest" description="Disordered" evidence="2">
    <location>
        <begin position="919"/>
        <end position="1033"/>
    </location>
</feature>
<protein>
    <submittedName>
        <fullName evidence="4">SEC23-interacting protein-like</fullName>
    </submittedName>
</protein>
<feature type="region of interest" description="Disordered" evidence="2">
    <location>
        <begin position="285"/>
        <end position="385"/>
    </location>
</feature>
<evidence type="ECO:0000259" key="3">
    <source>
        <dbReference type="PROSITE" id="PS51043"/>
    </source>
</evidence>
<dbReference type="Proteomes" id="UP000747542">
    <property type="component" value="Unassembled WGS sequence"/>
</dbReference>
<dbReference type="GO" id="GO:0046872">
    <property type="term" value="F:metal ion binding"/>
    <property type="evidence" value="ECO:0007669"/>
    <property type="project" value="InterPro"/>
</dbReference>
<evidence type="ECO:0000313" key="4">
    <source>
        <dbReference type="EMBL" id="KAG7153506.1"/>
    </source>
</evidence>
<dbReference type="GO" id="GO:0004620">
    <property type="term" value="F:phospholipase activity"/>
    <property type="evidence" value="ECO:0007669"/>
    <property type="project" value="TreeGrafter"/>
</dbReference>
<comment type="similarity">
    <text evidence="1">Belongs to the PA-PLA1 family.</text>
</comment>
<dbReference type="Pfam" id="PF23464">
    <property type="entry name" value="WWE_3"/>
    <property type="match status" value="1"/>
</dbReference>
<dbReference type="PROSITE" id="PS51043">
    <property type="entry name" value="DDHD"/>
    <property type="match status" value="1"/>
</dbReference>
<dbReference type="InterPro" id="IPR057825">
    <property type="entry name" value="WWE_SEC23-DDH2"/>
</dbReference>
<feature type="compositionally biased region" description="Polar residues" evidence="2">
    <location>
        <begin position="85"/>
        <end position="94"/>
    </location>
</feature>
<dbReference type="Pfam" id="PF02862">
    <property type="entry name" value="DDHD"/>
    <property type="match status" value="1"/>
</dbReference>
<feature type="region of interest" description="Disordered" evidence="2">
    <location>
        <begin position="57"/>
        <end position="131"/>
    </location>
</feature>
<reference evidence="4" key="1">
    <citation type="journal article" date="2021" name="Sci. Adv.">
        <title>The American lobster genome reveals insights on longevity, neural, and immune adaptations.</title>
        <authorList>
            <person name="Polinski J.M."/>
            <person name="Zimin A.V."/>
            <person name="Clark K.F."/>
            <person name="Kohn A.B."/>
            <person name="Sadowski N."/>
            <person name="Timp W."/>
            <person name="Ptitsyn A."/>
            <person name="Khanna P."/>
            <person name="Romanova D.Y."/>
            <person name="Williams P."/>
            <person name="Greenwood S.J."/>
            <person name="Moroz L.L."/>
            <person name="Walt D.R."/>
            <person name="Bodnar A.G."/>
        </authorList>
    </citation>
    <scope>NUCLEOTIDE SEQUENCE</scope>
    <source>
        <strain evidence="4">GMGI-L3</strain>
    </source>
</reference>
<organism evidence="4 5">
    <name type="scientific">Homarus americanus</name>
    <name type="common">American lobster</name>
    <dbReference type="NCBI Taxonomy" id="6706"/>
    <lineage>
        <taxon>Eukaryota</taxon>
        <taxon>Metazoa</taxon>
        <taxon>Ecdysozoa</taxon>
        <taxon>Arthropoda</taxon>
        <taxon>Crustacea</taxon>
        <taxon>Multicrustacea</taxon>
        <taxon>Malacostraca</taxon>
        <taxon>Eumalacostraca</taxon>
        <taxon>Eucarida</taxon>
        <taxon>Decapoda</taxon>
        <taxon>Pleocyemata</taxon>
        <taxon>Astacidea</taxon>
        <taxon>Nephropoidea</taxon>
        <taxon>Nephropidae</taxon>
        <taxon>Homarus</taxon>
    </lineage>
</organism>
<keyword evidence="5" id="KW-1185">Reference proteome</keyword>
<dbReference type="PRINTS" id="PR01217">
    <property type="entry name" value="PRICHEXTENSN"/>
</dbReference>
<feature type="compositionally biased region" description="Polar residues" evidence="2">
    <location>
        <begin position="960"/>
        <end position="969"/>
    </location>
</feature>
<feature type="compositionally biased region" description="Pro residues" evidence="2">
    <location>
        <begin position="354"/>
        <end position="375"/>
    </location>
</feature>
<evidence type="ECO:0000256" key="1">
    <source>
        <dbReference type="ARBA" id="ARBA00038464"/>
    </source>
</evidence>
<dbReference type="SMART" id="SM01127">
    <property type="entry name" value="DDHD"/>
    <property type="match status" value="1"/>
</dbReference>
<feature type="compositionally biased region" description="Pro residues" evidence="2">
    <location>
        <begin position="294"/>
        <end position="321"/>
    </location>
</feature>
<dbReference type="GO" id="GO:0030134">
    <property type="term" value="C:COPII-coated ER to Golgi transport vesicle"/>
    <property type="evidence" value="ECO:0007669"/>
    <property type="project" value="TreeGrafter"/>
</dbReference>
<dbReference type="InterPro" id="IPR004177">
    <property type="entry name" value="DDHD_dom"/>
</dbReference>
<name>A0A8J5J8Q6_HOMAM</name>
<evidence type="ECO:0000256" key="2">
    <source>
        <dbReference type="SAM" id="MobiDB-lite"/>
    </source>
</evidence>
<evidence type="ECO:0000313" key="5">
    <source>
        <dbReference type="Proteomes" id="UP000747542"/>
    </source>
</evidence>
<dbReference type="PANTHER" id="PTHR23509">
    <property type="entry name" value="PA-PL1 PHOSPHOLIPASE FAMILY"/>
    <property type="match status" value="1"/>
</dbReference>
<feature type="domain" description="DDHD" evidence="3">
    <location>
        <begin position="672"/>
        <end position="895"/>
    </location>
</feature>
<accession>A0A8J5J8Q6</accession>